<organism evidence="2 3">
    <name type="scientific">Providencia alcalifaciens 205/92</name>
    <dbReference type="NCBI Taxonomy" id="1256988"/>
    <lineage>
        <taxon>Bacteria</taxon>
        <taxon>Pseudomonadati</taxon>
        <taxon>Pseudomonadota</taxon>
        <taxon>Gammaproteobacteria</taxon>
        <taxon>Enterobacterales</taxon>
        <taxon>Morganellaceae</taxon>
        <taxon>Providencia</taxon>
    </lineage>
</organism>
<sequence length="86" mass="10057">MAREDSVFSFRYNAEKKEKLRQRAKLNGRSLNAELTYIVDQYLDTPTPIIGYRSDVERMANEQAEELKKSVVEMLIKLYGENKKPT</sequence>
<dbReference type="InterPro" id="IPR013321">
    <property type="entry name" value="Arc_rbn_hlx_hlx"/>
</dbReference>
<feature type="domain" description="Arc-like DNA binding" evidence="1">
    <location>
        <begin position="2"/>
        <end position="49"/>
    </location>
</feature>
<dbReference type="Proteomes" id="UP000022311">
    <property type="component" value="Unassembled WGS sequence"/>
</dbReference>
<dbReference type="Pfam" id="PF03869">
    <property type="entry name" value="Arc"/>
    <property type="match status" value="1"/>
</dbReference>
<dbReference type="GO" id="GO:0006355">
    <property type="term" value="P:regulation of DNA-templated transcription"/>
    <property type="evidence" value="ECO:0007669"/>
    <property type="project" value="InterPro"/>
</dbReference>
<dbReference type="SUPFAM" id="SSF47598">
    <property type="entry name" value="Ribbon-helix-helix"/>
    <property type="match status" value="1"/>
</dbReference>
<evidence type="ECO:0000313" key="3">
    <source>
        <dbReference type="Proteomes" id="UP000022311"/>
    </source>
</evidence>
<accession>A0AAV3M0F8</accession>
<dbReference type="SUPFAM" id="SSF58059">
    <property type="entry name" value="Tetramerization domain of the Mnt repressor"/>
    <property type="match status" value="1"/>
</dbReference>
<comment type="caution">
    <text evidence="2">The sequence shown here is derived from an EMBL/GenBank/DDBJ whole genome shotgun (WGS) entry which is preliminary data.</text>
</comment>
<name>A0AAV3M0F8_9GAMM</name>
<dbReference type="Gene3D" id="1.10.1220.10">
    <property type="entry name" value="Met repressor-like"/>
    <property type="match status" value="1"/>
</dbReference>
<dbReference type="InterPro" id="IPR010985">
    <property type="entry name" value="Ribbon_hlx_hlx"/>
</dbReference>
<dbReference type="GO" id="GO:0043565">
    <property type="term" value="F:sequence-specific DNA binding"/>
    <property type="evidence" value="ECO:0007669"/>
    <property type="project" value="UniProtKB-ARBA"/>
</dbReference>
<gene>
    <name evidence="2" type="primary">mnt</name>
    <name evidence="2" type="ORF">HMPREF1563_3335</name>
</gene>
<dbReference type="EMBL" id="JALD01000088">
    <property type="protein sequence ID" value="EUD09014.1"/>
    <property type="molecule type" value="Genomic_DNA"/>
</dbReference>
<protein>
    <submittedName>
        <fullName evidence="2">Regulatory protein mnt</fullName>
    </submittedName>
</protein>
<evidence type="ECO:0000313" key="2">
    <source>
        <dbReference type="EMBL" id="EUD09014.1"/>
    </source>
</evidence>
<dbReference type="AlphaFoldDB" id="A0AAV3M0F8"/>
<dbReference type="InterPro" id="IPR005569">
    <property type="entry name" value="Arc_DNA-bd_dom"/>
</dbReference>
<dbReference type="InterPro" id="IPR024421">
    <property type="entry name" value="Phage_P22_Mnt"/>
</dbReference>
<dbReference type="RefSeq" id="WP_036964229.1">
    <property type="nucleotide sequence ID" value="NZ_JALD01000088.1"/>
</dbReference>
<dbReference type="Pfam" id="PF11423">
    <property type="entry name" value="Repressor_Mnt"/>
    <property type="match status" value="1"/>
</dbReference>
<proteinExistence type="predicted"/>
<evidence type="ECO:0000259" key="1">
    <source>
        <dbReference type="Pfam" id="PF03869"/>
    </source>
</evidence>
<reference evidence="2 3" key="1">
    <citation type="submission" date="2014-01" db="EMBL/GenBank/DDBJ databases">
        <authorList>
            <person name="Durkin A.S."/>
            <person name="McCorrison J."/>
            <person name="Torralba M."/>
            <person name="Gillis M."/>
            <person name="Haft D.H."/>
            <person name="Methe B."/>
            <person name="Sutton G."/>
            <person name="Nelson K.E."/>
        </authorList>
    </citation>
    <scope>NUCLEOTIDE SEQUENCE [LARGE SCALE GENOMIC DNA]</scope>
    <source>
        <strain evidence="2 3">205/92</strain>
    </source>
</reference>